<dbReference type="Gene3D" id="3.40.50.620">
    <property type="entry name" value="HUPs"/>
    <property type="match status" value="1"/>
</dbReference>
<dbReference type="InterPro" id="IPR014729">
    <property type="entry name" value="Rossmann-like_a/b/a_fold"/>
</dbReference>
<name>A0A1Y1JID4_PLAGO</name>
<keyword evidence="1" id="KW-0547">Nucleotide-binding</keyword>
<proteinExistence type="inferred from homology"/>
<gene>
    <name evidence="5" type="ORF">PGO_071180</name>
</gene>
<keyword evidence="1 5" id="KW-0436">Ligase</keyword>
<keyword evidence="1" id="KW-0030">Aminoacyl-tRNA synthetase</keyword>
<evidence type="ECO:0000256" key="3">
    <source>
        <dbReference type="SAM" id="SignalP"/>
    </source>
</evidence>
<dbReference type="InterPro" id="IPR001278">
    <property type="entry name" value="Arg-tRNA-ligase"/>
</dbReference>
<evidence type="ECO:0000256" key="2">
    <source>
        <dbReference type="SAM" id="MobiDB-lite"/>
    </source>
</evidence>
<dbReference type="GO" id="GO:0005524">
    <property type="term" value="F:ATP binding"/>
    <property type="evidence" value="ECO:0007669"/>
    <property type="project" value="UniProtKB-KW"/>
</dbReference>
<dbReference type="PANTHER" id="PTHR11956:SF5">
    <property type="entry name" value="ARGININE--TRNA LIGASE, CYTOPLASMIC"/>
    <property type="match status" value="1"/>
</dbReference>
<dbReference type="Proteomes" id="UP000195521">
    <property type="component" value="Unassembled WGS sequence"/>
</dbReference>
<dbReference type="AlphaFoldDB" id="A0A1Y1JID4"/>
<dbReference type="PRINTS" id="PR01038">
    <property type="entry name" value="TRNASYNTHARG"/>
</dbReference>
<comment type="caution">
    <text evidence="5">The sequence shown here is derived from an EMBL/GenBank/DDBJ whole genome shotgun (WGS) entry which is preliminary data.</text>
</comment>
<dbReference type="RefSeq" id="XP_028542792.1">
    <property type="nucleotide sequence ID" value="XM_028686991.1"/>
</dbReference>
<accession>A0A1Y1JID4</accession>
<dbReference type="SUPFAM" id="SSF52374">
    <property type="entry name" value="Nucleotidylyl transferase"/>
    <property type="match status" value="2"/>
</dbReference>
<organism evidence="5 6">
    <name type="scientific">Plasmodium gonderi</name>
    <dbReference type="NCBI Taxonomy" id="77519"/>
    <lineage>
        <taxon>Eukaryota</taxon>
        <taxon>Sar</taxon>
        <taxon>Alveolata</taxon>
        <taxon>Apicomplexa</taxon>
        <taxon>Aconoidasida</taxon>
        <taxon>Haemosporida</taxon>
        <taxon>Plasmodiidae</taxon>
        <taxon>Plasmodium</taxon>
        <taxon>Plasmodium (Plasmodium)</taxon>
    </lineage>
</organism>
<dbReference type="OMA" id="FMQIFSI"/>
<evidence type="ECO:0000313" key="6">
    <source>
        <dbReference type="Proteomes" id="UP000195521"/>
    </source>
</evidence>
<dbReference type="PANTHER" id="PTHR11956">
    <property type="entry name" value="ARGINYL-TRNA SYNTHETASE"/>
    <property type="match status" value="1"/>
</dbReference>
<dbReference type="Pfam" id="PF00750">
    <property type="entry name" value="tRNA-synt_1d"/>
    <property type="match status" value="3"/>
</dbReference>
<keyword evidence="3" id="KW-0732">Signal</keyword>
<dbReference type="GO" id="GO:0006420">
    <property type="term" value="P:arginyl-tRNA aminoacylation"/>
    <property type="evidence" value="ECO:0007669"/>
    <property type="project" value="InterPro"/>
</dbReference>
<evidence type="ECO:0000256" key="1">
    <source>
        <dbReference type="RuleBase" id="RU363038"/>
    </source>
</evidence>
<dbReference type="GeneID" id="39746916"/>
<evidence type="ECO:0000259" key="4">
    <source>
        <dbReference type="Pfam" id="PF00750"/>
    </source>
</evidence>
<feature type="domain" description="Arginyl-tRNA synthetase catalytic core" evidence="4">
    <location>
        <begin position="378"/>
        <end position="495"/>
    </location>
</feature>
<dbReference type="InterPro" id="IPR035684">
    <property type="entry name" value="ArgRS_core"/>
</dbReference>
<keyword evidence="1" id="KW-0648">Protein biosynthesis</keyword>
<keyword evidence="6" id="KW-1185">Reference proteome</keyword>
<dbReference type="EMBL" id="BDQF01000008">
    <property type="protein sequence ID" value="GAW80203.1"/>
    <property type="molecule type" value="Genomic_DNA"/>
</dbReference>
<keyword evidence="1" id="KW-0067">ATP-binding</keyword>
<protein>
    <submittedName>
        <fullName evidence="5">Arginine--tRNA ligase</fullName>
    </submittedName>
</protein>
<comment type="similarity">
    <text evidence="1">Belongs to the class-I aminoacyl-tRNA synthetase family.</text>
</comment>
<feature type="region of interest" description="Disordered" evidence="2">
    <location>
        <begin position="313"/>
        <end position="344"/>
    </location>
</feature>
<evidence type="ECO:0000313" key="5">
    <source>
        <dbReference type="EMBL" id="GAW80203.1"/>
    </source>
</evidence>
<feature type="domain" description="Arginyl-tRNA synthetase catalytic core" evidence="4">
    <location>
        <begin position="215"/>
        <end position="284"/>
    </location>
</feature>
<reference evidence="6" key="1">
    <citation type="submission" date="2017-04" db="EMBL/GenBank/DDBJ databases">
        <title>Plasmodium gonderi genome.</title>
        <authorList>
            <person name="Arisue N."/>
            <person name="Honma H."/>
            <person name="Kawai S."/>
            <person name="Tougan T."/>
            <person name="Tanabe K."/>
            <person name="Horii T."/>
        </authorList>
    </citation>
    <scope>NUCLEOTIDE SEQUENCE [LARGE SCALE GENOMIC DNA]</scope>
    <source>
        <strain evidence="6">ATCC 30045</strain>
    </source>
</reference>
<dbReference type="GO" id="GO:0004814">
    <property type="term" value="F:arginine-tRNA ligase activity"/>
    <property type="evidence" value="ECO:0007669"/>
    <property type="project" value="InterPro"/>
</dbReference>
<dbReference type="OrthoDB" id="68056at2759"/>
<feature type="domain" description="Arginyl-tRNA synthetase catalytic core" evidence="4">
    <location>
        <begin position="551"/>
        <end position="651"/>
    </location>
</feature>
<feature type="signal peptide" evidence="3">
    <location>
        <begin position="1"/>
        <end position="17"/>
    </location>
</feature>
<feature type="chain" id="PRO_5013095809" evidence="3">
    <location>
        <begin position="18"/>
        <end position="939"/>
    </location>
</feature>
<sequence length="939" mass="111255">MLRTAFLILLFHFGLNCFELKGVVKNYEHVHNIPFPTIRKTCMYINSLVYLRRKRTKKNENKIYLKRKSFLVTLKEDLHSTLNNKIKKFSRQILQNENFNLPNHCLIEENKVYDNYEYQTSVLIFLENILKNEKNVRNEALRILKQICSDIIESLHVSPNGILNIRICNSFIQREFLRFYKLDTFGCSEFETGEYQERIPQMERYQNDSSAEEETRKLNQKNVVVLDYCGVNMAKQMHMGHLKSLFLGNSLSNIFRFLNYTVKCRNHIGDWNMNIGMVICFLILFPYDVINQEKLNEHKEHSMVNNVKCDKLEERNESISPPNDTNDHRNRQINLTHHKGGGNNTDTFANEDEDMQMSLLVENYLNMLNKINHEIFHIKYQQLDTTKWKDISLHNIEHVYKIAKKLYANSEIFKKMSKYTLNLMYKKDQKIISMWDIICTNTKRDNKEIFEKFRIRKLIDKGESFYIKYVPTILEKMNNANIIFHLEGKTCLLLRRKKGNDRNIPLMNEGTQSQRKETYILSSNEEYYDVIQVTDENYEYIKKKDINFLKKNFTIVTLKNDISFTYAAIDIAAIQYRVECEKANKILYITDENQRKHFMQIFSIAKFLNILPKHVECVCLNYGFVLNSENKKMKTKDFSKENISIKSILQNLNMVSQNGHKKSEYGNMKIMYLTKYREKLFLSSIIYSYMAVKSYKRQLISNIMKGLHSEYVYIILCYNKISSILGHGKNCDYSAFLGHKESIHIDNNIKKMMLYIIRFKNVTEEVIHSYSIEKLCSFLFSLSQKVHCIFKNSFIKKFIIHLKNMNVQKFLKILNRSKKEGKFEGIERVKSYGEKHNIVDDKELENIEDKIIKSDLFLFIKNSGLLDICMNKSVHEQSAKIKTFIFNRIFEVLIMQSYLYIVSKTFHMLNLHLVNLHEPLLRKREKGISGIALFPSTNI</sequence>